<reference evidence="2 3" key="1">
    <citation type="submission" date="2017-04" db="EMBL/GenBank/DDBJ databases">
        <authorList>
            <person name="Afonso C.L."/>
            <person name="Miller P.J."/>
            <person name="Scott M.A."/>
            <person name="Spackman E."/>
            <person name="Goraichik I."/>
            <person name="Dimitrov K.M."/>
            <person name="Suarez D.L."/>
            <person name="Swayne D.E."/>
        </authorList>
    </citation>
    <scope>NUCLEOTIDE SEQUENCE [LARGE SCALE GENOMIC DNA]</scope>
    <source>
        <strain evidence="2">LMG 28154</strain>
    </source>
</reference>
<evidence type="ECO:0000313" key="3">
    <source>
        <dbReference type="Proteomes" id="UP000198460"/>
    </source>
</evidence>
<feature type="region of interest" description="Disordered" evidence="1">
    <location>
        <begin position="45"/>
        <end position="64"/>
    </location>
</feature>
<sequence>MRRRGMGAAGRSAAAFEAAAWRIVPLCPGTRSNLLVIAPVACSSGDADPAHKRARAHRHADQAP</sequence>
<dbReference type="Proteomes" id="UP000198460">
    <property type="component" value="Unassembled WGS sequence"/>
</dbReference>
<organism evidence="2 3">
    <name type="scientific">Burkholderia singularis</name>
    <dbReference type="NCBI Taxonomy" id="1503053"/>
    <lineage>
        <taxon>Bacteria</taxon>
        <taxon>Pseudomonadati</taxon>
        <taxon>Pseudomonadota</taxon>
        <taxon>Betaproteobacteria</taxon>
        <taxon>Burkholderiales</taxon>
        <taxon>Burkholderiaceae</taxon>
        <taxon>Burkholderia</taxon>
        <taxon>pseudomallei group</taxon>
    </lineage>
</organism>
<protein>
    <submittedName>
        <fullName evidence="2">Uncharacterized protein</fullName>
    </submittedName>
</protein>
<gene>
    <name evidence="2" type="ORF">BSIN_2516</name>
</gene>
<evidence type="ECO:0000256" key="1">
    <source>
        <dbReference type="SAM" id="MobiDB-lite"/>
    </source>
</evidence>
<proteinExistence type="predicted"/>
<evidence type="ECO:0000313" key="2">
    <source>
        <dbReference type="EMBL" id="SMF99498.1"/>
    </source>
</evidence>
<dbReference type="AlphaFoldDB" id="A0A238H2J4"/>
<dbReference type="EMBL" id="FXAN01000041">
    <property type="protein sequence ID" value="SMF99498.1"/>
    <property type="molecule type" value="Genomic_DNA"/>
</dbReference>
<accession>A0A238H2J4</accession>
<name>A0A238H2J4_9BURK</name>